<dbReference type="AlphaFoldDB" id="A0A344L6R1"/>
<evidence type="ECO:0000313" key="6">
    <source>
        <dbReference type="EMBL" id="AXB43735.1"/>
    </source>
</evidence>
<dbReference type="SUPFAM" id="SSF46689">
    <property type="entry name" value="Homeodomain-like"/>
    <property type="match status" value="1"/>
</dbReference>
<dbReference type="PRINTS" id="PR00455">
    <property type="entry name" value="HTHTETR"/>
</dbReference>
<dbReference type="PANTHER" id="PTHR30055">
    <property type="entry name" value="HTH-TYPE TRANSCRIPTIONAL REGULATOR RUTR"/>
    <property type="match status" value="1"/>
</dbReference>
<dbReference type="PROSITE" id="PS50977">
    <property type="entry name" value="HTH_TETR_2"/>
    <property type="match status" value="1"/>
</dbReference>
<dbReference type="Proteomes" id="UP000250434">
    <property type="component" value="Chromosome"/>
</dbReference>
<feature type="DNA-binding region" description="H-T-H motif" evidence="4">
    <location>
        <begin position="32"/>
        <end position="51"/>
    </location>
</feature>
<keyword evidence="2 4" id="KW-0238">DNA-binding</keyword>
<dbReference type="GO" id="GO:0000976">
    <property type="term" value="F:transcription cis-regulatory region binding"/>
    <property type="evidence" value="ECO:0007669"/>
    <property type="project" value="TreeGrafter"/>
</dbReference>
<organism evidence="6 7">
    <name type="scientific">Amycolatopsis albispora</name>
    <dbReference type="NCBI Taxonomy" id="1804986"/>
    <lineage>
        <taxon>Bacteria</taxon>
        <taxon>Bacillati</taxon>
        <taxon>Actinomycetota</taxon>
        <taxon>Actinomycetes</taxon>
        <taxon>Pseudonocardiales</taxon>
        <taxon>Pseudonocardiaceae</taxon>
        <taxon>Amycolatopsis</taxon>
    </lineage>
</organism>
<dbReference type="Gene3D" id="1.10.357.10">
    <property type="entry name" value="Tetracycline Repressor, domain 2"/>
    <property type="match status" value="1"/>
</dbReference>
<protein>
    <submittedName>
        <fullName evidence="6">TetR family transcriptional regulator</fullName>
    </submittedName>
</protein>
<dbReference type="Pfam" id="PF00440">
    <property type="entry name" value="TetR_N"/>
    <property type="match status" value="1"/>
</dbReference>
<name>A0A344L6R1_9PSEU</name>
<keyword evidence="7" id="KW-1185">Reference proteome</keyword>
<dbReference type="InterPro" id="IPR023772">
    <property type="entry name" value="DNA-bd_HTH_TetR-type_CS"/>
</dbReference>
<evidence type="ECO:0000259" key="5">
    <source>
        <dbReference type="PROSITE" id="PS50977"/>
    </source>
</evidence>
<dbReference type="InterPro" id="IPR001647">
    <property type="entry name" value="HTH_TetR"/>
</dbReference>
<dbReference type="InterPro" id="IPR009057">
    <property type="entry name" value="Homeodomain-like_sf"/>
</dbReference>
<gene>
    <name evidence="6" type="ORF">A4R43_15360</name>
</gene>
<feature type="domain" description="HTH tetR-type" evidence="5">
    <location>
        <begin position="9"/>
        <end position="69"/>
    </location>
</feature>
<evidence type="ECO:0000313" key="7">
    <source>
        <dbReference type="Proteomes" id="UP000250434"/>
    </source>
</evidence>
<keyword evidence="1" id="KW-0805">Transcription regulation</keyword>
<dbReference type="PANTHER" id="PTHR30055:SF234">
    <property type="entry name" value="HTH-TYPE TRANSCRIPTIONAL REGULATOR BETI"/>
    <property type="match status" value="1"/>
</dbReference>
<dbReference type="GO" id="GO:0003700">
    <property type="term" value="F:DNA-binding transcription factor activity"/>
    <property type="evidence" value="ECO:0007669"/>
    <property type="project" value="TreeGrafter"/>
</dbReference>
<dbReference type="OrthoDB" id="9805134at2"/>
<keyword evidence="3" id="KW-0804">Transcription</keyword>
<reference evidence="6 7" key="1">
    <citation type="submission" date="2016-04" db="EMBL/GenBank/DDBJ databases">
        <title>Complete genome sequence and analysis of deep-sea sediment isolate, Amycolatopsis sp. WP1.</title>
        <authorList>
            <person name="Wang H."/>
            <person name="Chen S."/>
            <person name="Wu Q."/>
        </authorList>
    </citation>
    <scope>NUCLEOTIDE SEQUENCE [LARGE SCALE GENOMIC DNA]</scope>
    <source>
        <strain evidence="6 7">WP1</strain>
    </source>
</reference>
<dbReference type="KEGG" id="aab:A4R43_15360"/>
<evidence type="ECO:0000256" key="1">
    <source>
        <dbReference type="ARBA" id="ARBA00023015"/>
    </source>
</evidence>
<dbReference type="EMBL" id="CP015163">
    <property type="protein sequence ID" value="AXB43735.1"/>
    <property type="molecule type" value="Genomic_DNA"/>
</dbReference>
<dbReference type="PROSITE" id="PS01081">
    <property type="entry name" value="HTH_TETR_1"/>
    <property type="match status" value="1"/>
</dbReference>
<proteinExistence type="predicted"/>
<dbReference type="Pfam" id="PF21351">
    <property type="entry name" value="TetR_C_41"/>
    <property type="match status" value="1"/>
</dbReference>
<evidence type="ECO:0000256" key="2">
    <source>
        <dbReference type="ARBA" id="ARBA00023125"/>
    </source>
</evidence>
<evidence type="ECO:0000256" key="3">
    <source>
        <dbReference type="ARBA" id="ARBA00023163"/>
    </source>
</evidence>
<dbReference type="InterPro" id="IPR050109">
    <property type="entry name" value="HTH-type_TetR-like_transc_reg"/>
</dbReference>
<dbReference type="RefSeq" id="WP_113692972.1">
    <property type="nucleotide sequence ID" value="NZ_CP015163.1"/>
</dbReference>
<sequence>MPTKAQQREETTRNLVAVARELFAAKGYGQVSLAEIVNAAGVSKGALYHYFTGKDQLFRAVLEEVHAEVAARVDKAAPDADPWTQLVAGCTAFLTVTTEPEIQRIMLVDAPAVLGWETWRELDATASMRHLAEALTRLIDDGVLVRQPVAPLAHLLSGAMNEAAAWLAGSAEPARDLADTVAALTRMLESMKA</sequence>
<accession>A0A344L6R1</accession>
<dbReference type="InterPro" id="IPR049484">
    <property type="entry name" value="Rv0078-like_C"/>
</dbReference>
<evidence type="ECO:0000256" key="4">
    <source>
        <dbReference type="PROSITE-ProRule" id="PRU00335"/>
    </source>
</evidence>